<gene>
    <name evidence="1" type="ORF">GT020_17765</name>
</gene>
<accession>A0A6L9G751</accession>
<proteinExistence type="predicted"/>
<evidence type="ECO:0000313" key="1">
    <source>
        <dbReference type="EMBL" id="NAZ17892.1"/>
    </source>
</evidence>
<reference evidence="1 2" key="1">
    <citation type="submission" date="2020-01" db="EMBL/GenBank/DDBJ databases">
        <title>Glutamicibacter soli M275.</title>
        <authorList>
            <person name="Meng X."/>
        </authorList>
    </citation>
    <scope>NUCLEOTIDE SEQUENCE [LARGE SCALE GENOMIC DNA]</scope>
    <source>
        <strain evidence="1 2">M275</strain>
    </source>
</reference>
<dbReference type="AlphaFoldDB" id="A0A6L9G751"/>
<protein>
    <submittedName>
        <fullName evidence="1">Uncharacterized protein</fullName>
    </submittedName>
</protein>
<comment type="caution">
    <text evidence="1">The sequence shown here is derived from an EMBL/GenBank/DDBJ whole genome shotgun (WGS) entry which is preliminary data.</text>
</comment>
<sequence>MAGKMDEFLPGMAGAPDPENKLAIAAEKYIEALQSMDLIQSHHVLKVELVRGLATVAGKAASKGQAAAMAMASAQLREAMDDLPQPMEGDEFSKLMEELKRTPQTEDTH</sequence>
<name>A0A6L9G751_9MICC</name>
<dbReference type="EMBL" id="WYDN01000030">
    <property type="protein sequence ID" value="NAZ17892.1"/>
    <property type="molecule type" value="Genomic_DNA"/>
</dbReference>
<dbReference type="RefSeq" id="WP_161450196.1">
    <property type="nucleotide sequence ID" value="NZ_WYDN01000030.1"/>
</dbReference>
<dbReference type="Proteomes" id="UP000477543">
    <property type="component" value="Unassembled WGS sequence"/>
</dbReference>
<organism evidence="1 2">
    <name type="scientific">Glutamicibacter soli</name>
    <dbReference type="NCBI Taxonomy" id="453836"/>
    <lineage>
        <taxon>Bacteria</taxon>
        <taxon>Bacillati</taxon>
        <taxon>Actinomycetota</taxon>
        <taxon>Actinomycetes</taxon>
        <taxon>Micrococcales</taxon>
        <taxon>Micrococcaceae</taxon>
        <taxon>Glutamicibacter</taxon>
    </lineage>
</organism>
<evidence type="ECO:0000313" key="2">
    <source>
        <dbReference type="Proteomes" id="UP000477543"/>
    </source>
</evidence>